<feature type="compositionally biased region" description="Acidic residues" evidence="1">
    <location>
        <begin position="48"/>
        <end position="61"/>
    </location>
</feature>
<proteinExistence type="predicted"/>
<accession>A0A4U5MF51</accession>
<feature type="region of interest" description="Disordered" evidence="1">
    <location>
        <begin position="44"/>
        <end position="69"/>
    </location>
</feature>
<gene>
    <name evidence="2" type="ORF">L596_023928</name>
</gene>
<reference evidence="2 3" key="2">
    <citation type="journal article" date="2019" name="G3 (Bethesda)">
        <title>Hybrid Assembly of the Genome of the Entomopathogenic Nematode Steinernema carpocapsae Identifies the X-Chromosome.</title>
        <authorList>
            <person name="Serra L."/>
            <person name="Macchietto M."/>
            <person name="Macias-Munoz A."/>
            <person name="McGill C.J."/>
            <person name="Rodriguez I.M."/>
            <person name="Rodriguez B."/>
            <person name="Murad R."/>
            <person name="Mortazavi A."/>
        </authorList>
    </citation>
    <scope>NUCLEOTIDE SEQUENCE [LARGE SCALE GENOMIC DNA]</scope>
    <source>
        <strain evidence="2 3">ALL</strain>
    </source>
</reference>
<comment type="caution">
    <text evidence="2">The sequence shown here is derived from an EMBL/GenBank/DDBJ whole genome shotgun (WGS) entry which is preliminary data.</text>
</comment>
<evidence type="ECO:0000256" key="1">
    <source>
        <dbReference type="SAM" id="MobiDB-lite"/>
    </source>
</evidence>
<sequence>MDWLAKRDRKNSATSTLDSLRPVILSRLNADLISAFEDSWSQYCVSEGDPDDPPPPYEEDLPPAYDTLF</sequence>
<dbReference type="Proteomes" id="UP000298663">
    <property type="component" value="Unassembled WGS sequence"/>
</dbReference>
<keyword evidence="3" id="KW-1185">Reference proteome</keyword>
<dbReference type="AlphaFoldDB" id="A0A4U5MF51"/>
<organism evidence="2 3">
    <name type="scientific">Steinernema carpocapsae</name>
    <name type="common">Entomopathogenic nematode</name>
    <dbReference type="NCBI Taxonomy" id="34508"/>
    <lineage>
        <taxon>Eukaryota</taxon>
        <taxon>Metazoa</taxon>
        <taxon>Ecdysozoa</taxon>
        <taxon>Nematoda</taxon>
        <taxon>Chromadorea</taxon>
        <taxon>Rhabditida</taxon>
        <taxon>Tylenchina</taxon>
        <taxon>Panagrolaimomorpha</taxon>
        <taxon>Strongyloidoidea</taxon>
        <taxon>Steinernematidae</taxon>
        <taxon>Steinernema</taxon>
    </lineage>
</organism>
<protein>
    <submittedName>
        <fullName evidence="2">Uncharacterized protein</fullName>
    </submittedName>
</protein>
<evidence type="ECO:0000313" key="3">
    <source>
        <dbReference type="Proteomes" id="UP000298663"/>
    </source>
</evidence>
<dbReference type="EMBL" id="AZBU02000008">
    <property type="protein sequence ID" value="TKR67840.1"/>
    <property type="molecule type" value="Genomic_DNA"/>
</dbReference>
<evidence type="ECO:0000313" key="2">
    <source>
        <dbReference type="EMBL" id="TKR67840.1"/>
    </source>
</evidence>
<reference evidence="2 3" key="1">
    <citation type="journal article" date="2015" name="Genome Biol.">
        <title>Comparative genomics of Steinernema reveals deeply conserved gene regulatory networks.</title>
        <authorList>
            <person name="Dillman A.R."/>
            <person name="Macchietto M."/>
            <person name="Porter C.F."/>
            <person name="Rogers A."/>
            <person name="Williams B."/>
            <person name="Antoshechkin I."/>
            <person name="Lee M.M."/>
            <person name="Goodwin Z."/>
            <person name="Lu X."/>
            <person name="Lewis E.E."/>
            <person name="Goodrich-Blair H."/>
            <person name="Stock S.P."/>
            <person name="Adams B.J."/>
            <person name="Sternberg P.W."/>
            <person name="Mortazavi A."/>
        </authorList>
    </citation>
    <scope>NUCLEOTIDE SEQUENCE [LARGE SCALE GENOMIC DNA]</scope>
    <source>
        <strain evidence="2 3">ALL</strain>
    </source>
</reference>
<name>A0A4U5MF51_STECR</name>